<dbReference type="EMBL" id="JAUSVL010000001">
    <property type="protein sequence ID" value="MDQ0291199.1"/>
    <property type="molecule type" value="Genomic_DNA"/>
</dbReference>
<dbReference type="Pfam" id="PF13229">
    <property type="entry name" value="Beta_helix"/>
    <property type="match status" value="1"/>
</dbReference>
<evidence type="ECO:0000313" key="3">
    <source>
        <dbReference type="Proteomes" id="UP001238163"/>
    </source>
</evidence>
<keyword evidence="3" id="KW-1185">Reference proteome</keyword>
<comment type="caution">
    <text evidence="2">The sequence shown here is derived from an EMBL/GenBank/DDBJ whole genome shotgun (WGS) entry which is preliminary data.</text>
</comment>
<dbReference type="InterPro" id="IPR006626">
    <property type="entry name" value="PbH1"/>
</dbReference>
<dbReference type="AlphaFoldDB" id="A0AAE3VJC6"/>
<dbReference type="PANTHER" id="PTHR36453:SF1">
    <property type="entry name" value="RIGHT HANDED BETA HELIX DOMAIN-CONTAINING PROTEIN"/>
    <property type="match status" value="1"/>
</dbReference>
<dbReference type="PROSITE" id="PS51257">
    <property type="entry name" value="PROKAR_LIPOPROTEIN"/>
    <property type="match status" value="1"/>
</dbReference>
<sequence>MKKALFVTMALAGLCGCQSGRHADESMFAVSPAIYVAPDGDDGRLGMKHQPMATLAGARDYLRKSRAIMSGPIVIEFAEGTYRFTEPTLFEKRDGGSEDAPVIYRAAKGARVRFTGAVPIADWQKVTDKAVLAQLPEAARKQVLVANLQEQGITDYGQLTPRGFGKASQLSEAELLCDRVPMALSRWPKTGWLGVDDADEKNEWVQVNSEGRMARWVAEKDPWIFSYWHVDWAEAYEPIVGLDPANERLQRAVQYKPYADKISPGRVRWYALNLLSELEKPGEYYLDREAGLIYFIPPHASGATELTLASGLISAKDCSYLRFEGIEFDGVRGRALHFDNAVGCAVVGCTIRATAFNAISMNGSHNEVYGCDVFDTGEGGIHVNGGDRTTLTAGENNVENNHVHDYSRRARTYKTGITVSGCGNRMAHNLVHHGPHMALSAPGNNHILEFNEVHNVVYESGDAGAYYVGRDWTQRGNILLYNFWHNIMGSSSFGGMTIYLDDQHCGHTIYGNIFYRCNKPVFIGGGDDNKVLNNVFIDSHRSAHLDNRGMGWQKKFTDDTTSSIHKALHAMPYQGELWAKAYPELVNVLDDDPGVPKRNVFARNVHSGGPWDSLNKQTLHLQTVEDNIVHEDDKDFAQLRRDKYGRITDLRFKDPEAVAAIGFEPIPVQKIGLYKDPRRASWPVARRIDQVVLPHDGKAAEVSAAAKIKARPTPTLKVPRGSSPSSEVMELAYNYSGEKVKPPAQARFSHDGTMLYVTVATPLAEKRSLGDGWAGNDAVELSFKGADGPNADTYVLRGFTSGAKTVFKIVGNGSQQPADDLAAGTLYSAKVEDAAWSCRWAVPLKAMAFSAGDRVWANVTVRRTASNHFVMWLATHGDSTDCDSVGYLELAP</sequence>
<organism evidence="2 3">
    <name type="scientific">Oligosphaera ethanolica</name>
    <dbReference type="NCBI Taxonomy" id="760260"/>
    <lineage>
        <taxon>Bacteria</taxon>
        <taxon>Pseudomonadati</taxon>
        <taxon>Lentisphaerota</taxon>
        <taxon>Oligosphaeria</taxon>
        <taxon>Oligosphaerales</taxon>
        <taxon>Oligosphaeraceae</taxon>
        <taxon>Oligosphaera</taxon>
    </lineage>
</organism>
<dbReference type="SUPFAM" id="SSF49344">
    <property type="entry name" value="CBD9-like"/>
    <property type="match status" value="1"/>
</dbReference>
<protein>
    <recommendedName>
        <fullName evidence="1">Right handed beta helix domain-containing protein</fullName>
    </recommendedName>
</protein>
<dbReference type="InterPro" id="IPR012334">
    <property type="entry name" value="Pectin_lyas_fold"/>
</dbReference>
<name>A0AAE3VJC6_9BACT</name>
<dbReference type="Gene3D" id="2.160.20.10">
    <property type="entry name" value="Single-stranded right-handed beta-helix, Pectin lyase-like"/>
    <property type="match status" value="2"/>
</dbReference>
<gene>
    <name evidence="2" type="ORF">J3R75_003306</name>
</gene>
<dbReference type="RefSeq" id="WP_307263642.1">
    <property type="nucleotide sequence ID" value="NZ_JAUSVL010000001.1"/>
</dbReference>
<accession>A0AAE3VJC6</accession>
<feature type="domain" description="Right handed beta helix" evidence="1">
    <location>
        <begin position="313"/>
        <end position="435"/>
    </location>
</feature>
<dbReference type="PANTHER" id="PTHR36453">
    <property type="entry name" value="SECRETED PROTEIN-RELATED"/>
    <property type="match status" value="1"/>
</dbReference>
<reference evidence="2" key="1">
    <citation type="submission" date="2023-07" db="EMBL/GenBank/DDBJ databases">
        <title>Genomic Encyclopedia of Type Strains, Phase IV (KMG-IV): sequencing the most valuable type-strain genomes for metagenomic binning, comparative biology and taxonomic classification.</title>
        <authorList>
            <person name="Goeker M."/>
        </authorList>
    </citation>
    <scope>NUCLEOTIDE SEQUENCE</scope>
    <source>
        <strain evidence="2">DSM 24202</strain>
    </source>
</reference>
<evidence type="ECO:0000313" key="2">
    <source>
        <dbReference type="EMBL" id="MDQ0291199.1"/>
    </source>
</evidence>
<dbReference type="Proteomes" id="UP001238163">
    <property type="component" value="Unassembled WGS sequence"/>
</dbReference>
<dbReference type="SUPFAM" id="SSF51126">
    <property type="entry name" value="Pectin lyase-like"/>
    <property type="match status" value="1"/>
</dbReference>
<dbReference type="InterPro" id="IPR039448">
    <property type="entry name" value="Beta_helix"/>
</dbReference>
<proteinExistence type="predicted"/>
<dbReference type="Gene3D" id="2.60.40.1190">
    <property type="match status" value="1"/>
</dbReference>
<evidence type="ECO:0000259" key="1">
    <source>
        <dbReference type="Pfam" id="PF13229"/>
    </source>
</evidence>
<dbReference type="InterPro" id="IPR011050">
    <property type="entry name" value="Pectin_lyase_fold/virulence"/>
</dbReference>
<dbReference type="SMART" id="SM00710">
    <property type="entry name" value="PbH1"/>
    <property type="match status" value="7"/>
</dbReference>